<evidence type="ECO:0000256" key="1">
    <source>
        <dbReference type="ARBA" id="ARBA00004173"/>
    </source>
</evidence>
<dbReference type="Proteomes" id="UP001152759">
    <property type="component" value="Chromosome 3"/>
</dbReference>
<dbReference type="EMBL" id="OU963864">
    <property type="protein sequence ID" value="CAH0387110.1"/>
    <property type="molecule type" value="Genomic_DNA"/>
</dbReference>
<keyword evidence="2" id="KW-0175">Coiled coil</keyword>
<feature type="region of interest" description="Disordered" evidence="3">
    <location>
        <begin position="430"/>
        <end position="455"/>
    </location>
</feature>
<dbReference type="InterPro" id="IPR034913">
    <property type="entry name" value="mS27/PTCD2"/>
</dbReference>
<sequence>MWKNPRFLLHSCRSNLHQLWRRSFLSDSYSCQEIWDKRMTSPEFKSLKVANLHYELDLQFSHFAKAPPVEVDMLVNLVRSEDSMDEVQDILHKFRLSPETIDTLPSTHHGVIRYYLEVDHIKSLINILDDRLSYGIFPDDYLNNFLMDTFLKRKLYLEAAKVATNQALQETYDHPISKYMGIYSCLKYLNEPSDWHVHDPVPEPEPEDDVKVKVRFLINPYFDDHFDLRQPGDLIGKTFIFIGKGLKDPVGNSLILYGLVMRKKLEKAKGFADTLASGKENVCGDVLTLVGEALNVEIAEAEKEEFEKKKSDLLESLKKIENQTVPETLISLVEGRLKDAVSKHEMNDIQNQCKLYDQWEKDRVHLYLELLEQRDRERRLAEVNNKLRELEEKEEELYYFQMKDKMEIQMEEKLKEIRKREEKLQAIRKAEAEEYIPPEMPRTIGTPNEAPKQLT</sequence>
<name>A0A9P0A9W4_BEMTA</name>
<keyword evidence="5" id="KW-1185">Reference proteome</keyword>
<comment type="subcellular location">
    <subcellularLocation>
        <location evidence="1">Mitochondrion</location>
    </subcellularLocation>
</comment>
<evidence type="ECO:0000256" key="2">
    <source>
        <dbReference type="SAM" id="Coils"/>
    </source>
</evidence>
<evidence type="ECO:0000256" key="3">
    <source>
        <dbReference type="SAM" id="MobiDB-lite"/>
    </source>
</evidence>
<dbReference type="PANTHER" id="PTHR21393:SF0">
    <property type="entry name" value="SMALL RIBOSOMAL SUBUNIT PROTEIN MS27"/>
    <property type="match status" value="1"/>
</dbReference>
<dbReference type="InterPro" id="IPR019266">
    <property type="entry name" value="Ribosomal_mS27"/>
</dbReference>
<evidence type="ECO:0000313" key="5">
    <source>
        <dbReference type="Proteomes" id="UP001152759"/>
    </source>
</evidence>
<gene>
    <name evidence="4" type="ORF">BEMITA_LOCUS6163</name>
</gene>
<dbReference type="AlphaFoldDB" id="A0A9P0A9W4"/>
<dbReference type="GO" id="GO:0005739">
    <property type="term" value="C:mitochondrion"/>
    <property type="evidence" value="ECO:0007669"/>
    <property type="project" value="UniProtKB-SubCell"/>
</dbReference>
<protein>
    <recommendedName>
        <fullName evidence="6">28S ribosomal protein S27, mitochondrial</fullName>
    </recommendedName>
</protein>
<dbReference type="PANTHER" id="PTHR21393">
    <property type="entry name" value="MITOCHONDRIAL 28S RIBOSOMAL PROTEIN S27"/>
    <property type="match status" value="1"/>
</dbReference>
<dbReference type="KEGG" id="btab:109032355"/>
<evidence type="ECO:0008006" key="6">
    <source>
        <dbReference type="Google" id="ProtNLM"/>
    </source>
</evidence>
<proteinExistence type="predicted"/>
<organism evidence="4 5">
    <name type="scientific">Bemisia tabaci</name>
    <name type="common">Sweetpotato whitefly</name>
    <name type="synonym">Aleurodes tabaci</name>
    <dbReference type="NCBI Taxonomy" id="7038"/>
    <lineage>
        <taxon>Eukaryota</taxon>
        <taxon>Metazoa</taxon>
        <taxon>Ecdysozoa</taxon>
        <taxon>Arthropoda</taxon>
        <taxon>Hexapoda</taxon>
        <taxon>Insecta</taxon>
        <taxon>Pterygota</taxon>
        <taxon>Neoptera</taxon>
        <taxon>Paraneoptera</taxon>
        <taxon>Hemiptera</taxon>
        <taxon>Sternorrhyncha</taxon>
        <taxon>Aleyrodoidea</taxon>
        <taxon>Aleyrodidae</taxon>
        <taxon>Aleyrodinae</taxon>
        <taxon>Bemisia</taxon>
    </lineage>
</organism>
<reference evidence="4" key="1">
    <citation type="submission" date="2021-12" db="EMBL/GenBank/DDBJ databases">
        <authorList>
            <person name="King R."/>
        </authorList>
    </citation>
    <scope>NUCLEOTIDE SEQUENCE</scope>
</reference>
<dbReference type="Pfam" id="PF10037">
    <property type="entry name" value="MRP-S27"/>
    <property type="match status" value="1"/>
</dbReference>
<accession>A0A9P0A9W4</accession>
<feature type="coiled-coil region" evidence="2">
    <location>
        <begin position="289"/>
        <end position="323"/>
    </location>
</feature>
<evidence type="ECO:0000313" key="4">
    <source>
        <dbReference type="EMBL" id="CAH0387110.1"/>
    </source>
</evidence>